<feature type="transmembrane region" description="Helical" evidence="5">
    <location>
        <begin position="66"/>
        <end position="84"/>
    </location>
</feature>
<keyword evidence="3 5" id="KW-1133">Transmembrane helix</keyword>
<evidence type="ECO:0000256" key="4">
    <source>
        <dbReference type="ARBA" id="ARBA00023136"/>
    </source>
</evidence>
<dbReference type="Gene3D" id="1.20.120.550">
    <property type="entry name" value="Membrane associated eicosanoid/glutathione metabolism-like domain"/>
    <property type="match status" value="1"/>
</dbReference>
<organism evidence="6 7">
    <name type="scientific">Marinibaculum pumilum</name>
    <dbReference type="NCBI Taxonomy" id="1766165"/>
    <lineage>
        <taxon>Bacteria</taxon>
        <taxon>Pseudomonadati</taxon>
        <taxon>Pseudomonadota</taxon>
        <taxon>Alphaproteobacteria</taxon>
        <taxon>Rhodospirillales</taxon>
        <taxon>Rhodospirillaceae</taxon>
        <taxon>Marinibaculum</taxon>
    </lineage>
</organism>
<dbReference type="EMBL" id="JBHRTR010000018">
    <property type="protein sequence ID" value="MFC3226882.1"/>
    <property type="molecule type" value="Genomic_DNA"/>
</dbReference>
<feature type="transmembrane region" description="Helical" evidence="5">
    <location>
        <begin position="6"/>
        <end position="27"/>
    </location>
</feature>
<dbReference type="Pfam" id="PF01124">
    <property type="entry name" value="MAPEG"/>
    <property type="match status" value="1"/>
</dbReference>
<evidence type="ECO:0000313" key="6">
    <source>
        <dbReference type="EMBL" id="MFC3226882.1"/>
    </source>
</evidence>
<evidence type="ECO:0000256" key="3">
    <source>
        <dbReference type="ARBA" id="ARBA00022989"/>
    </source>
</evidence>
<dbReference type="InterPro" id="IPR023352">
    <property type="entry name" value="MAPEG-like_dom_sf"/>
</dbReference>
<comment type="subcellular location">
    <subcellularLocation>
        <location evidence="1">Membrane</location>
    </subcellularLocation>
</comment>
<dbReference type="Proteomes" id="UP001595528">
    <property type="component" value="Unassembled WGS sequence"/>
</dbReference>
<sequence length="137" mass="14509">MNALTIELQVLGWSGLLAAVQLALMAVPANMQLGPRYTGSARDEQRQLTGVAGRLERAFRNQLEGLVMYAPAAIVVTAAGASGPFTEGCAIAYLAARIVYIPLYGFGVRWWRSVVWAVGFLATILMLIAGLLQGAGG</sequence>
<keyword evidence="4 5" id="KW-0472">Membrane</keyword>
<proteinExistence type="predicted"/>
<name>A0ABV7KX10_9PROT</name>
<feature type="transmembrane region" description="Helical" evidence="5">
    <location>
        <begin position="90"/>
        <end position="107"/>
    </location>
</feature>
<evidence type="ECO:0000256" key="2">
    <source>
        <dbReference type="ARBA" id="ARBA00022692"/>
    </source>
</evidence>
<dbReference type="PANTHER" id="PTHR35371">
    <property type="entry name" value="INNER MEMBRANE PROTEIN"/>
    <property type="match status" value="1"/>
</dbReference>
<evidence type="ECO:0000313" key="7">
    <source>
        <dbReference type="Proteomes" id="UP001595528"/>
    </source>
</evidence>
<evidence type="ECO:0000256" key="5">
    <source>
        <dbReference type="SAM" id="Phobius"/>
    </source>
</evidence>
<keyword evidence="7" id="KW-1185">Reference proteome</keyword>
<accession>A0ABV7KX10</accession>
<gene>
    <name evidence="6" type="ORF">ACFOGJ_06560</name>
</gene>
<feature type="transmembrane region" description="Helical" evidence="5">
    <location>
        <begin position="114"/>
        <end position="135"/>
    </location>
</feature>
<reference evidence="7" key="1">
    <citation type="journal article" date="2019" name="Int. J. Syst. Evol. Microbiol.">
        <title>The Global Catalogue of Microorganisms (GCM) 10K type strain sequencing project: providing services to taxonomists for standard genome sequencing and annotation.</title>
        <authorList>
            <consortium name="The Broad Institute Genomics Platform"/>
            <consortium name="The Broad Institute Genome Sequencing Center for Infectious Disease"/>
            <person name="Wu L."/>
            <person name="Ma J."/>
        </authorList>
    </citation>
    <scope>NUCLEOTIDE SEQUENCE [LARGE SCALE GENOMIC DNA]</scope>
    <source>
        <strain evidence="7">KCTC 42964</strain>
    </source>
</reference>
<dbReference type="RefSeq" id="WP_379899030.1">
    <property type="nucleotide sequence ID" value="NZ_JBHRTR010000018.1"/>
</dbReference>
<keyword evidence="2 5" id="KW-0812">Transmembrane</keyword>
<dbReference type="InterPro" id="IPR001129">
    <property type="entry name" value="Membr-assoc_MAPEG"/>
</dbReference>
<protein>
    <submittedName>
        <fullName evidence="6">MAPEG family protein</fullName>
    </submittedName>
</protein>
<dbReference type="SUPFAM" id="SSF161084">
    <property type="entry name" value="MAPEG domain-like"/>
    <property type="match status" value="1"/>
</dbReference>
<dbReference type="PANTHER" id="PTHR35371:SF1">
    <property type="entry name" value="BLR7753 PROTEIN"/>
    <property type="match status" value="1"/>
</dbReference>
<evidence type="ECO:0000256" key="1">
    <source>
        <dbReference type="ARBA" id="ARBA00004370"/>
    </source>
</evidence>
<comment type="caution">
    <text evidence="6">The sequence shown here is derived from an EMBL/GenBank/DDBJ whole genome shotgun (WGS) entry which is preliminary data.</text>
</comment>